<dbReference type="CDD" id="cd05819">
    <property type="entry name" value="NHL"/>
    <property type="match status" value="1"/>
</dbReference>
<reference evidence="4" key="1">
    <citation type="submission" date="2017-09" db="EMBL/GenBank/DDBJ databases">
        <title>Depth-based differentiation of microbial function through sediment-hosted aquifers and enrichment of novel symbionts in the deep terrestrial subsurface.</title>
        <authorList>
            <person name="Probst A.J."/>
            <person name="Ladd B."/>
            <person name="Jarett J.K."/>
            <person name="Geller-Mcgrath D.E."/>
            <person name="Sieber C.M.K."/>
            <person name="Emerson J.B."/>
            <person name="Anantharaman K."/>
            <person name="Thomas B.C."/>
            <person name="Malmstrom R."/>
            <person name="Stieglmeier M."/>
            <person name="Klingl A."/>
            <person name="Woyke T."/>
            <person name="Ryan C.M."/>
            <person name="Banfield J.F."/>
        </authorList>
    </citation>
    <scope>NUCLEOTIDE SEQUENCE [LARGE SCALE GENOMIC DNA]</scope>
</reference>
<name>A0A2M7S8C3_9BACT</name>
<feature type="repeat" description="NHL" evidence="2">
    <location>
        <begin position="13"/>
        <end position="38"/>
    </location>
</feature>
<dbReference type="InterPro" id="IPR011042">
    <property type="entry name" value="6-blade_b-propeller_TolB-like"/>
</dbReference>
<comment type="caution">
    <text evidence="3">The sequence shown here is derived from an EMBL/GenBank/DDBJ whole genome shotgun (WGS) entry which is preliminary data.</text>
</comment>
<evidence type="ECO:0008006" key="5">
    <source>
        <dbReference type="Google" id="ProtNLM"/>
    </source>
</evidence>
<dbReference type="InterPro" id="IPR050952">
    <property type="entry name" value="TRIM-NHL_E3_ligases"/>
</dbReference>
<dbReference type="AlphaFoldDB" id="A0A2M7S8C3"/>
<dbReference type="Pfam" id="PF01436">
    <property type="entry name" value="NHL"/>
    <property type="match status" value="1"/>
</dbReference>
<dbReference type="PANTHER" id="PTHR24104">
    <property type="entry name" value="E3 UBIQUITIN-PROTEIN LIGASE NHLRC1-RELATED"/>
    <property type="match status" value="1"/>
</dbReference>
<protein>
    <recommendedName>
        <fullName evidence="5">SMP-30/Gluconolactonase/LRE-like region domain-containing protein</fullName>
    </recommendedName>
</protein>
<gene>
    <name evidence="3" type="ORF">COY52_08900</name>
</gene>
<dbReference type="InterPro" id="IPR001258">
    <property type="entry name" value="NHL_repeat"/>
</dbReference>
<accession>A0A2M7S8C3</accession>
<evidence type="ECO:0000256" key="2">
    <source>
        <dbReference type="PROSITE-ProRule" id="PRU00504"/>
    </source>
</evidence>
<evidence type="ECO:0000313" key="3">
    <source>
        <dbReference type="EMBL" id="PIZ15750.1"/>
    </source>
</evidence>
<evidence type="ECO:0000313" key="4">
    <source>
        <dbReference type="Proteomes" id="UP000229307"/>
    </source>
</evidence>
<keyword evidence="1" id="KW-0677">Repeat</keyword>
<dbReference type="Gene3D" id="2.120.10.30">
    <property type="entry name" value="TolB, C-terminal domain"/>
    <property type="match status" value="1"/>
</dbReference>
<proteinExistence type="predicted"/>
<dbReference type="SUPFAM" id="SSF101898">
    <property type="entry name" value="NHL repeat"/>
    <property type="match status" value="1"/>
</dbReference>
<dbReference type="EMBL" id="PFMR01000235">
    <property type="protein sequence ID" value="PIZ15750.1"/>
    <property type="molecule type" value="Genomic_DNA"/>
</dbReference>
<dbReference type="PANTHER" id="PTHR24104:SF25">
    <property type="entry name" value="PROTEIN LIN-41"/>
    <property type="match status" value="1"/>
</dbReference>
<sequence length="329" mass="37009">MIGIVLVFLLFNLAVDNESGCVYVADRENDRIQVFDLQGNFLRVLDGKLDNKALNKPAGVSVSDFYTYSDTGCTVTRALFIADRNNDRVQIFSTSGAWLAQITGLYKPEDVFTDEYGIIHIANTNTDSIGVYSTTLERTLVISEFNHPKGIYSDRYIYVADSNNNRVCKYNKYGERVMQFLGTDTITFNKPIGLTADKQGNLYIVDRENNRIVKVGAPVVDETMAMRMFSLPKAAMSIKDAYAYPIPFKPNSGLGHTAISFKLYSTLNVLLRIYNIAGEMIFEQTGITVDPYIWSVVNNWGEPVTSGVYIYFLTDDTLEKKIGKIMIIR</sequence>
<evidence type="ECO:0000256" key="1">
    <source>
        <dbReference type="ARBA" id="ARBA00022737"/>
    </source>
</evidence>
<dbReference type="GO" id="GO:0008270">
    <property type="term" value="F:zinc ion binding"/>
    <property type="evidence" value="ECO:0007669"/>
    <property type="project" value="UniProtKB-KW"/>
</dbReference>
<feature type="repeat" description="NHL" evidence="2">
    <location>
        <begin position="175"/>
        <end position="218"/>
    </location>
</feature>
<organism evidence="3 4">
    <name type="scientific">Candidatus Desantisbacteria bacterium CG_4_10_14_0_8_um_filter_48_22</name>
    <dbReference type="NCBI Taxonomy" id="1974543"/>
    <lineage>
        <taxon>Bacteria</taxon>
        <taxon>Candidatus Desantisiibacteriota</taxon>
    </lineage>
</organism>
<dbReference type="Proteomes" id="UP000229307">
    <property type="component" value="Unassembled WGS sequence"/>
</dbReference>
<dbReference type="PROSITE" id="PS51125">
    <property type="entry name" value="NHL"/>
    <property type="match status" value="2"/>
</dbReference>